<evidence type="ECO:0000313" key="1">
    <source>
        <dbReference type="EMBL" id="SDI22761.1"/>
    </source>
</evidence>
<evidence type="ECO:0000313" key="2">
    <source>
        <dbReference type="Proteomes" id="UP000182836"/>
    </source>
</evidence>
<protein>
    <submittedName>
        <fullName evidence="1">Uncharacterized protein</fullName>
    </submittedName>
</protein>
<organism evidence="1 2">
    <name type="scientific">Aneurinibacillus migulanus</name>
    <name type="common">Bacillus migulanus</name>
    <dbReference type="NCBI Taxonomy" id="47500"/>
    <lineage>
        <taxon>Bacteria</taxon>
        <taxon>Bacillati</taxon>
        <taxon>Bacillota</taxon>
        <taxon>Bacilli</taxon>
        <taxon>Bacillales</taxon>
        <taxon>Paenibacillaceae</taxon>
        <taxon>Aneurinibacillus group</taxon>
        <taxon>Aneurinibacillus</taxon>
    </lineage>
</organism>
<dbReference type="AlphaFoldDB" id="A0A1G8IV21"/>
<dbReference type="Proteomes" id="UP000182836">
    <property type="component" value="Unassembled WGS sequence"/>
</dbReference>
<dbReference type="EMBL" id="FNED01000002">
    <property type="protein sequence ID" value="SDI22761.1"/>
    <property type="molecule type" value="Genomic_DNA"/>
</dbReference>
<gene>
    <name evidence="1" type="ORF">SAMN04487909_102191</name>
</gene>
<sequence length="54" mass="5983">MCFSLTDKLDILGDCTKFLGIFCIAVQRGSSSNDNACWFAHCMGIYRTDGARKT</sequence>
<reference evidence="1 2" key="1">
    <citation type="submission" date="2016-10" db="EMBL/GenBank/DDBJ databases">
        <authorList>
            <person name="de Groot N.N."/>
        </authorList>
    </citation>
    <scope>NUCLEOTIDE SEQUENCE [LARGE SCALE GENOMIC DNA]</scope>
    <source>
        <strain evidence="1 2">DSM 2895</strain>
    </source>
</reference>
<name>A0A1G8IV21_ANEMI</name>
<proteinExistence type="predicted"/>
<accession>A0A1G8IV21</accession>